<dbReference type="EMBL" id="OX465079">
    <property type="protein sequence ID" value="CAI9277918.1"/>
    <property type="molecule type" value="Genomic_DNA"/>
</dbReference>
<dbReference type="InterPro" id="IPR001471">
    <property type="entry name" value="AP2/ERF_dom"/>
</dbReference>
<evidence type="ECO:0000259" key="6">
    <source>
        <dbReference type="SMART" id="SM00380"/>
    </source>
</evidence>
<dbReference type="Gene3D" id="3.30.730.10">
    <property type="entry name" value="AP2/ERF domain"/>
    <property type="match status" value="2"/>
</dbReference>
<gene>
    <name evidence="7" type="ORF">LSALG_LOCUS17824</name>
</gene>
<dbReference type="PANTHER" id="PTHR32467">
    <property type="entry name" value="AP2-LIKE ETHYLENE-RESPONSIVE TRANSCRIPTION FACTOR"/>
    <property type="match status" value="1"/>
</dbReference>
<comment type="subcellular location">
    <subcellularLocation>
        <location evidence="1">Nucleus</location>
    </subcellularLocation>
</comment>
<dbReference type="SMART" id="SM00380">
    <property type="entry name" value="AP2"/>
    <property type="match status" value="1"/>
</dbReference>
<organism evidence="7 8">
    <name type="scientific">Lactuca saligna</name>
    <name type="common">Willowleaf lettuce</name>
    <dbReference type="NCBI Taxonomy" id="75948"/>
    <lineage>
        <taxon>Eukaryota</taxon>
        <taxon>Viridiplantae</taxon>
        <taxon>Streptophyta</taxon>
        <taxon>Embryophyta</taxon>
        <taxon>Tracheophyta</taxon>
        <taxon>Spermatophyta</taxon>
        <taxon>Magnoliopsida</taxon>
        <taxon>eudicotyledons</taxon>
        <taxon>Gunneridae</taxon>
        <taxon>Pentapetalae</taxon>
        <taxon>asterids</taxon>
        <taxon>campanulids</taxon>
        <taxon>Asterales</taxon>
        <taxon>Asteraceae</taxon>
        <taxon>Cichorioideae</taxon>
        <taxon>Cichorieae</taxon>
        <taxon>Lactucinae</taxon>
        <taxon>Lactuca</taxon>
    </lineage>
</organism>
<keyword evidence="3" id="KW-0238">DNA-binding</keyword>
<dbReference type="GO" id="GO:0005634">
    <property type="term" value="C:nucleus"/>
    <property type="evidence" value="ECO:0007669"/>
    <property type="project" value="UniProtKB-SubCell"/>
</dbReference>
<name>A0AA36E0M3_LACSI</name>
<dbReference type="InterPro" id="IPR016177">
    <property type="entry name" value="DNA-bd_dom_sf"/>
</dbReference>
<evidence type="ECO:0000313" key="7">
    <source>
        <dbReference type="EMBL" id="CAI9277918.1"/>
    </source>
</evidence>
<proteinExistence type="predicted"/>
<dbReference type="InterPro" id="IPR036955">
    <property type="entry name" value="AP2/ERF_dom_sf"/>
</dbReference>
<evidence type="ECO:0000256" key="3">
    <source>
        <dbReference type="ARBA" id="ARBA00023125"/>
    </source>
</evidence>
<dbReference type="SUPFAM" id="SSF54171">
    <property type="entry name" value="DNA-binding domain"/>
    <property type="match status" value="1"/>
</dbReference>
<dbReference type="AlphaFoldDB" id="A0AA36E0M3"/>
<dbReference type="GO" id="GO:0003677">
    <property type="term" value="F:DNA binding"/>
    <property type="evidence" value="ECO:0007669"/>
    <property type="project" value="UniProtKB-KW"/>
</dbReference>
<keyword evidence="4" id="KW-0804">Transcription</keyword>
<keyword evidence="8" id="KW-1185">Reference proteome</keyword>
<feature type="domain" description="AP2/ERF" evidence="6">
    <location>
        <begin position="149"/>
        <end position="197"/>
    </location>
</feature>
<keyword evidence="5" id="KW-0539">Nucleus</keyword>
<evidence type="ECO:0000256" key="4">
    <source>
        <dbReference type="ARBA" id="ARBA00023163"/>
    </source>
</evidence>
<accession>A0AA36E0M3</accession>
<evidence type="ECO:0000256" key="1">
    <source>
        <dbReference type="ARBA" id="ARBA00004123"/>
    </source>
</evidence>
<dbReference type="GO" id="GO:0003700">
    <property type="term" value="F:DNA-binding transcription factor activity"/>
    <property type="evidence" value="ECO:0007669"/>
    <property type="project" value="InterPro"/>
</dbReference>
<evidence type="ECO:0000256" key="2">
    <source>
        <dbReference type="ARBA" id="ARBA00023015"/>
    </source>
</evidence>
<reference evidence="7" key="1">
    <citation type="submission" date="2023-04" db="EMBL/GenBank/DDBJ databases">
        <authorList>
            <person name="Vijverberg K."/>
            <person name="Xiong W."/>
            <person name="Schranz E."/>
        </authorList>
    </citation>
    <scope>NUCLEOTIDE SEQUENCE</scope>
</reference>
<sequence length="205" mass="23839">MTQISLLPQISIWIKLFNRRSHSSFPKRFIDQSSSHSHLLCRSPPAPSTCRFFSIVFIPTRACCVKIVSAQNKLNKHPLFAKSKTSFYFYDFCRDCGKQVYLGGFDTAYATARAYDREDDLNQIKNLTKEEFMHLLRRQSTGFSRGSSKYRGVTLHKCGRWEARMGQFVGKKYIYLGLFDSKGSSKMHCEQYKDNNVEKKSRLRI</sequence>
<dbReference type="Proteomes" id="UP001177003">
    <property type="component" value="Chromosome 3"/>
</dbReference>
<dbReference type="PANTHER" id="PTHR32467:SF246">
    <property type="entry name" value="AP2-LIKE ETHYLENE-RESPONSIVE TRANSCRIPTION FACTOR-RELATED"/>
    <property type="match status" value="1"/>
</dbReference>
<evidence type="ECO:0000256" key="5">
    <source>
        <dbReference type="ARBA" id="ARBA00023242"/>
    </source>
</evidence>
<evidence type="ECO:0000313" key="8">
    <source>
        <dbReference type="Proteomes" id="UP001177003"/>
    </source>
</evidence>
<keyword evidence="2" id="KW-0805">Transcription regulation</keyword>
<protein>
    <recommendedName>
        <fullName evidence="6">AP2/ERF domain-containing protein</fullName>
    </recommendedName>
</protein>